<dbReference type="AlphaFoldDB" id="F2DCY6"/>
<name>F2DCY6_HORVV</name>
<evidence type="ECO:0000313" key="1">
    <source>
        <dbReference type="EMBL" id="BAJ92957.1"/>
    </source>
</evidence>
<organism evidence="1">
    <name type="scientific">Hordeum vulgare subsp. vulgare</name>
    <name type="common">Domesticated barley</name>
    <dbReference type="NCBI Taxonomy" id="112509"/>
    <lineage>
        <taxon>Eukaryota</taxon>
        <taxon>Viridiplantae</taxon>
        <taxon>Streptophyta</taxon>
        <taxon>Embryophyta</taxon>
        <taxon>Tracheophyta</taxon>
        <taxon>Spermatophyta</taxon>
        <taxon>Magnoliopsida</taxon>
        <taxon>Liliopsida</taxon>
        <taxon>Poales</taxon>
        <taxon>Poaceae</taxon>
        <taxon>BOP clade</taxon>
        <taxon>Pooideae</taxon>
        <taxon>Triticodae</taxon>
        <taxon>Triticeae</taxon>
        <taxon>Hordeinae</taxon>
        <taxon>Hordeum</taxon>
    </lineage>
</organism>
<reference evidence="1" key="1">
    <citation type="journal article" date="2011" name="Plant Physiol.">
        <title>Comprehensive sequence analysis of 24,783 barley full-length cDNAs derived from 12 clone libraries.</title>
        <authorList>
            <person name="Matsumoto T."/>
            <person name="Tanaka T."/>
            <person name="Sakai H."/>
            <person name="Amano N."/>
            <person name="Kanamori H."/>
            <person name="Kurita K."/>
            <person name="Kikuta A."/>
            <person name="Kamiya K."/>
            <person name="Yamamoto M."/>
            <person name="Ikawa H."/>
            <person name="Fujii N."/>
            <person name="Hori K."/>
            <person name="Itoh T."/>
            <person name="Sato K."/>
        </authorList>
    </citation>
    <scope>NUCLEOTIDE SEQUENCE</scope>
    <source>
        <tissue evidence="1">Shoot</tissue>
    </source>
</reference>
<sequence>MTSVEQEVENCSPSTRANSIAAGAGSAAAAVGARGFQLAPEVGELRRENRAEEQNAALLPSLR</sequence>
<proteinExistence type="evidence at transcript level"/>
<protein>
    <submittedName>
        <fullName evidence="1">Predicted protein</fullName>
    </submittedName>
</protein>
<dbReference type="EMBL" id="AK361753">
    <property type="protein sequence ID" value="BAJ92957.1"/>
    <property type="molecule type" value="mRNA"/>
</dbReference>
<accession>F2DCY6</accession>